<dbReference type="EMBL" id="JAJQKU010000003">
    <property type="protein sequence ID" value="MCD9097278.1"/>
    <property type="molecule type" value="Genomic_DNA"/>
</dbReference>
<comment type="caution">
    <text evidence="6">The sequence shown here is derived from an EMBL/GenBank/DDBJ whole genome shotgun (WGS) entry which is preliminary data.</text>
</comment>
<comment type="similarity">
    <text evidence="1">Belongs to the LysR transcriptional regulatory family.</text>
</comment>
<feature type="domain" description="HTH lysR-type" evidence="5">
    <location>
        <begin position="3"/>
        <end position="60"/>
    </location>
</feature>
<proteinExistence type="inferred from homology"/>
<dbReference type="Pfam" id="PF00126">
    <property type="entry name" value="HTH_1"/>
    <property type="match status" value="1"/>
</dbReference>
<dbReference type="Gene3D" id="3.40.190.10">
    <property type="entry name" value="Periplasmic binding protein-like II"/>
    <property type="match status" value="2"/>
</dbReference>
<evidence type="ECO:0000313" key="6">
    <source>
        <dbReference type="EMBL" id="MCD9097278.1"/>
    </source>
</evidence>
<keyword evidence="2" id="KW-0805">Transcription regulation</keyword>
<evidence type="ECO:0000313" key="7">
    <source>
        <dbReference type="Proteomes" id="UP001430360"/>
    </source>
</evidence>
<dbReference type="SUPFAM" id="SSF53850">
    <property type="entry name" value="Periplasmic binding protein-like II"/>
    <property type="match status" value="1"/>
</dbReference>
<evidence type="ECO:0000256" key="3">
    <source>
        <dbReference type="ARBA" id="ARBA00023125"/>
    </source>
</evidence>
<dbReference type="RefSeq" id="WP_232136292.1">
    <property type="nucleotide sequence ID" value="NZ_CP089507.1"/>
</dbReference>
<dbReference type="SUPFAM" id="SSF46785">
    <property type="entry name" value="Winged helix' DNA-binding domain"/>
    <property type="match status" value="1"/>
</dbReference>
<dbReference type="InterPro" id="IPR036388">
    <property type="entry name" value="WH-like_DNA-bd_sf"/>
</dbReference>
<accession>A0ABS8UF43</accession>
<keyword evidence="7" id="KW-1185">Reference proteome</keyword>
<dbReference type="InterPro" id="IPR050950">
    <property type="entry name" value="HTH-type_LysR_regulators"/>
</dbReference>
<evidence type="ECO:0000259" key="5">
    <source>
        <dbReference type="PROSITE" id="PS50931"/>
    </source>
</evidence>
<evidence type="ECO:0000256" key="4">
    <source>
        <dbReference type="ARBA" id="ARBA00023163"/>
    </source>
</evidence>
<gene>
    <name evidence="6" type="ORF">LTT95_10055</name>
</gene>
<keyword evidence="3" id="KW-0238">DNA-binding</keyword>
<sequence>MRFDLTDLRLVVAVCNGGSIPRGADDVAMTLASASERIRHLEDTLGAALFERHARGVRPTDAGRVLLAHARRVLAQIARLQADLARFGTAQSSRIRLHANTAAMSELVPARLPAFLQAQPAAEVDVVEQDSPGIVAALRGRRCDIGIASDAVDVRGLAAIALRADPLDLIVPSSHALAHLRAIDADALPAGGYVGLADTTALQRHIASHARSHGRSLRWRLRVAGLDAVCRLVGEGIGQAIVPRATAVRCRRRDGFARIAIDAPWARRRLLLLTRAGEPLPRDGDALLRALAAR</sequence>
<dbReference type="InterPro" id="IPR000847">
    <property type="entry name" value="LysR_HTH_N"/>
</dbReference>
<dbReference type="PANTHER" id="PTHR30419">
    <property type="entry name" value="HTH-TYPE TRANSCRIPTIONAL REGULATOR YBHD"/>
    <property type="match status" value="1"/>
</dbReference>
<evidence type="ECO:0000256" key="2">
    <source>
        <dbReference type="ARBA" id="ARBA00023015"/>
    </source>
</evidence>
<reference evidence="6" key="2">
    <citation type="journal article" date="2022" name="Syst. Appl. Microbiol.">
        <title>Physiological and genomic characterisation of Luteimonas fraxinea sp. nov., a bacterial species associated with trees tolerant to ash dieback.</title>
        <authorList>
            <person name="Ulrich K."/>
            <person name="Becker R."/>
            <person name="Behrendt U."/>
            <person name="Kube M."/>
            <person name="Schneck V."/>
            <person name="Ulrich A."/>
        </authorList>
    </citation>
    <scope>NUCLEOTIDE SEQUENCE</scope>
    <source>
        <strain evidence="6">A1P009</strain>
    </source>
</reference>
<reference evidence="6" key="1">
    <citation type="submission" date="2021-12" db="EMBL/GenBank/DDBJ databases">
        <authorList>
            <person name="Ulrich A."/>
        </authorList>
    </citation>
    <scope>NUCLEOTIDE SEQUENCE</scope>
    <source>
        <strain evidence="6">A1P009</strain>
    </source>
</reference>
<protein>
    <submittedName>
        <fullName evidence="6">LysR family transcriptional regulator</fullName>
    </submittedName>
</protein>
<keyword evidence="4" id="KW-0804">Transcription</keyword>
<dbReference type="Gene3D" id="1.10.10.10">
    <property type="entry name" value="Winged helix-like DNA-binding domain superfamily/Winged helix DNA-binding domain"/>
    <property type="match status" value="1"/>
</dbReference>
<dbReference type="InterPro" id="IPR036390">
    <property type="entry name" value="WH_DNA-bd_sf"/>
</dbReference>
<evidence type="ECO:0000256" key="1">
    <source>
        <dbReference type="ARBA" id="ARBA00009437"/>
    </source>
</evidence>
<dbReference type="Pfam" id="PF03466">
    <property type="entry name" value="LysR_substrate"/>
    <property type="match status" value="1"/>
</dbReference>
<organism evidence="6 7">
    <name type="scientific">Luteimonas fraxinea</name>
    <dbReference type="NCBI Taxonomy" id="2901869"/>
    <lineage>
        <taxon>Bacteria</taxon>
        <taxon>Pseudomonadati</taxon>
        <taxon>Pseudomonadota</taxon>
        <taxon>Gammaproteobacteria</taxon>
        <taxon>Lysobacterales</taxon>
        <taxon>Lysobacteraceae</taxon>
        <taxon>Luteimonas</taxon>
    </lineage>
</organism>
<dbReference type="InterPro" id="IPR005119">
    <property type="entry name" value="LysR_subst-bd"/>
</dbReference>
<dbReference type="PANTHER" id="PTHR30419:SF2">
    <property type="entry name" value="LYSR FAMILY TRANSCRIPTIONAL REGULATOR"/>
    <property type="match status" value="1"/>
</dbReference>
<name>A0ABS8UF43_9GAMM</name>
<dbReference type="PROSITE" id="PS50931">
    <property type="entry name" value="HTH_LYSR"/>
    <property type="match status" value="1"/>
</dbReference>
<dbReference type="Proteomes" id="UP001430360">
    <property type="component" value="Unassembled WGS sequence"/>
</dbReference>